<feature type="region of interest" description="Disordered" evidence="6">
    <location>
        <begin position="375"/>
        <end position="398"/>
    </location>
</feature>
<keyword evidence="10" id="KW-1185">Reference proteome</keyword>
<name>A0ABR4B287_9LECA</name>
<accession>A0ABR4B287</accession>
<protein>
    <recommendedName>
        <fullName evidence="8">Rhodopsin domain-containing protein</fullName>
    </recommendedName>
</protein>
<evidence type="ECO:0000259" key="8">
    <source>
        <dbReference type="Pfam" id="PF20684"/>
    </source>
</evidence>
<dbReference type="InterPro" id="IPR049326">
    <property type="entry name" value="Rhodopsin_dom_fungi"/>
</dbReference>
<dbReference type="PANTHER" id="PTHR33048">
    <property type="entry name" value="PTH11-LIKE INTEGRAL MEMBRANE PROTEIN (AFU_ORTHOLOGUE AFUA_5G11245)"/>
    <property type="match status" value="1"/>
</dbReference>
<evidence type="ECO:0000256" key="6">
    <source>
        <dbReference type="SAM" id="MobiDB-lite"/>
    </source>
</evidence>
<evidence type="ECO:0000256" key="3">
    <source>
        <dbReference type="ARBA" id="ARBA00022989"/>
    </source>
</evidence>
<keyword evidence="3 7" id="KW-1133">Transmembrane helix</keyword>
<feature type="transmembrane region" description="Helical" evidence="7">
    <location>
        <begin position="123"/>
        <end position="142"/>
    </location>
</feature>
<feature type="transmembrane region" description="Helical" evidence="7">
    <location>
        <begin position="197"/>
        <end position="222"/>
    </location>
</feature>
<feature type="transmembrane region" description="Helical" evidence="7">
    <location>
        <begin position="6"/>
        <end position="26"/>
    </location>
</feature>
<keyword evidence="4 7" id="KW-0472">Membrane</keyword>
<organism evidence="9 10">
    <name type="scientific">Lepraria finkii</name>
    <dbReference type="NCBI Taxonomy" id="1340010"/>
    <lineage>
        <taxon>Eukaryota</taxon>
        <taxon>Fungi</taxon>
        <taxon>Dikarya</taxon>
        <taxon>Ascomycota</taxon>
        <taxon>Pezizomycotina</taxon>
        <taxon>Lecanoromycetes</taxon>
        <taxon>OSLEUM clade</taxon>
        <taxon>Lecanoromycetidae</taxon>
        <taxon>Lecanorales</taxon>
        <taxon>Lecanorineae</taxon>
        <taxon>Stereocaulaceae</taxon>
        <taxon>Lepraria</taxon>
    </lineage>
</organism>
<dbReference type="Pfam" id="PF20684">
    <property type="entry name" value="Fung_rhodopsin"/>
    <property type="match status" value="1"/>
</dbReference>
<evidence type="ECO:0000256" key="1">
    <source>
        <dbReference type="ARBA" id="ARBA00004141"/>
    </source>
</evidence>
<evidence type="ECO:0000256" key="7">
    <source>
        <dbReference type="SAM" id="Phobius"/>
    </source>
</evidence>
<dbReference type="InterPro" id="IPR052337">
    <property type="entry name" value="SAT4-like"/>
</dbReference>
<feature type="compositionally biased region" description="Basic and acidic residues" evidence="6">
    <location>
        <begin position="289"/>
        <end position="299"/>
    </location>
</feature>
<dbReference type="Proteomes" id="UP001590951">
    <property type="component" value="Unassembled WGS sequence"/>
</dbReference>
<comment type="similarity">
    <text evidence="5">Belongs to the SAT4 family.</text>
</comment>
<sequence>MNPYGLHSLLAMGIVMPLLSIAFVYLRFYVRLRVRRAYIGLDDWLILLSIFLVIGQSVIQILGVEYGVIGRTIPDDITPQRIKFQQRISHGLIVIEKSTYTLIKLSVLFLYRRIFGANRKFRVANDILIVVITLWGSIFLLVQCCFCSNKGLGTLSCDSSQWSLLWFAITEVLGDIAILSLPYPCIRKLQMGKRDKIGLIVIFSLGGISTFFGIVRLLYVAKTFHTYFNPHVVSRTGAAPEFWTTVEVCLGVVAACLPPLGPLLRKLPGPIRLYHSFASGLSAFRHELSSGSRSSEKSGSKRSGGWSDGSGGTGGGGGRRHGSDNSGGSRSTGDRKLLPKKPQKSESREPMTFNSVGWGKAMGWNDTIDDVIEKGYEPSSHLGPKNSDSDLEKGTPLCQDCEKDEKVVIGEGDKVYEGRKTAKGDGGNRVKPLPVQAQWWVPDDMKDGQGAIRQGK</sequence>
<dbReference type="EMBL" id="JBHFEH010000031">
    <property type="protein sequence ID" value="KAL2051850.1"/>
    <property type="molecule type" value="Genomic_DNA"/>
</dbReference>
<evidence type="ECO:0000256" key="5">
    <source>
        <dbReference type="ARBA" id="ARBA00038359"/>
    </source>
</evidence>
<comment type="subcellular location">
    <subcellularLocation>
        <location evidence="1">Membrane</location>
        <topology evidence="1">Multi-pass membrane protein</topology>
    </subcellularLocation>
</comment>
<feature type="transmembrane region" description="Helical" evidence="7">
    <location>
        <begin position="162"/>
        <end position="185"/>
    </location>
</feature>
<reference evidence="9 10" key="1">
    <citation type="submission" date="2024-09" db="EMBL/GenBank/DDBJ databases">
        <title>Rethinking Asexuality: The Enigmatic Case of Functional Sexual Genes in Lepraria (Stereocaulaceae).</title>
        <authorList>
            <person name="Doellman M."/>
            <person name="Sun Y."/>
            <person name="Barcenas-Pena A."/>
            <person name="Lumbsch H.T."/>
            <person name="Grewe F."/>
        </authorList>
    </citation>
    <scope>NUCLEOTIDE SEQUENCE [LARGE SCALE GENOMIC DNA]</scope>
    <source>
        <strain evidence="9 10">Grewe 0041</strain>
    </source>
</reference>
<feature type="compositionally biased region" description="Basic and acidic residues" evidence="6">
    <location>
        <begin position="332"/>
        <end position="349"/>
    </location>
</feature>
<feature type="transmembrane region" description="Helical" evidence="7">
    <location>
        <begin position="46"/>
        <end position="68"/>
    </location>
</feature>
<keyword evidence="2 7" id="KW-0812">Transmembrane</keyword>
<gene>
    <name evidence="9" type="ORF">ABVK25_007765</name>
</gene>
<evidence type="ECO:0000256" key="4">
    <source>
        <dbReference type="ARBA" id="ARBA00023136"/>
    </source>
</evidence>
<feature type="region of interest" description="Disordered" evidence="6">
    <location>
        <begin position="289"/>
        <end position="359"/>
    </location>
</feature>
<feature type="transmembrane region" description="Helical" evidence="7">
    <location>
        <begin position="88"/>
        <end position="111"/>
    </location>
</feature>
<evidence type="ECO:0000313" key="9">
    <source>
        <dbReference type="EMBL" id="KAL2051850.1"/>
    </source>
</evidence>
<feature type="compositionally biased region" description="Gly residues" evidence="6">
    <location>
        <begin position="306"/>
        <end position="317"/>
    </location>
</feature>
<evidence type="ECO:0000313" key="10">
    <source>
        <dbReference type="Proteomes" id="UP001590951"/>
    </source>
</evidence>
<comment type="caution">
    <text evidence="9">The sequence shown here is derived from an EMBL/GenBank/DDBJ whole genome shotgun (WGS) entry which is preliminary data.</text>
</comment>
<proteinExistence type="inferred from homology"/>
<dbReference type="PANTHER" id="PTHR33048:SF157">
    <property type="entry name" value="INTEGRAL MEMBRANE PROTEIN"/>
    <property type="match status" value="1"/>
</dbReference>
<evidence type="ECO:0000256" key="2">
    <source>
        <dbReference type="ARBA" id="ARBA00022692"/>
    </source>
</evidence>
<feature type="domain" description="Rhodopsin" evidence="8">
    <location>
        <begin position="26"/>
        <end position="266"/>
    </location>
</feature>